<dbReference type="PROSITE" id="PS50109">
    <property type="entry name" value="HIS_KIN"/>
    <property type="match status" value="1"/>
</dbReference>
<feature type="coiled-coil region" evidence="18">
    <location>
        <begin position="257"/>
        <end position="284"/>
    </location>
</feature>
<proteinExistence type="inferred from homology"/>
<dbReference type="GO" id="GO:0000155">
    <property type="term" value="F:phosphorelay sensor kinase activity"/>
    <property type="evidence" value="ECO:0007669"/>
    <property type="project" value="InterPro"/>
</dbReference>
<evidence type="ECO:0000256" key="18">
    <source>
        <dbReference type="SAM" id="Coils"/>
    </source>
</evidence>
<keyword evidence="12 19" id="KW-1133">Transmembrane helix</keyword>
<dbReference type="SUPFAM" id="SSF55781">
    <property type="entry name" value="GAF domain-like"/>
    <property type="match status" value="1"/>
</dbReference>
<feature type="domain" description="PAS" evidence="22">
    <location>
        <begin position="141"/>
        <end position="182"/>
    </location>
</feature>
<dbReference type="PANTHER" id="PTHR43547">
    <property type="entry name" value="TWO-COMPONENT HISTIDINE KINASE"/>
    <property type="match status" value="1"/>
</dbReference>
<dbReference type="PRINTS" id="PR00344">
    <property type="entry name" value="BCTRLSENSOR"/>
</dbReference>
<keyword evidence="9" id="KW-0936">Ethylene signaling pathway</keyword>
<evidence type="ECO:0000256" key="5">
    <source>
        <dbReference type="ARBA" id="ARBA00012438"/>
    </source>
</evidence>
<gene>
    <name evidence="24" type="ORF">HCG48_10785</name>
</gene>
<name>A0A6H1TWN6_9CYAN</name>
<dbReference type="SUPFAM" id="SSF55874">
    <property type="entry name" value="ATPase domain of HSP90 chaperone/DNA topoisomerase II/histidine kinase"/>
    <property type="match status" value="1"/>
</dbReference>
<comment type="cofactor">
    <cofactor evidence="2">
        <name>Cu cation</name>
        <dbReference type="ChEBI" id="CHEBI:23378"/>
    </cofactor>
</comment>
<evidence type="ECO:0000256" key="14">
    <source>
        <dbReference type="ARBA" id="ARBA00023012"/>
    </source>
</evidence>
<organism evidence="24 25">
    <name type="scientific">Oxynema aestuarii AP17</name>
    <dbReference type="NCBI Taxonomy" id="2064643"/>
    <lineage>
        <taxon>Bacteria</taxon>
        <taxon>Bacillati</taxon>
        <taxon>Cyanobacteriota</taxon>
        <taxon>Cyanophyceae</taxon>
        <taxon>Oscillatoriophycideae</taxon>
        <taxon>Oscillatoriales</taxon>
        <taxon>Oscillatoriaceae</taxon>
        <taxon>Oxynema</taxon>
        <taxon>Oxynema aestuarii</taxon>
    </lineage>
</organism>
<keyword evidence="10" id="KW-0418">Kinase</keyword>
<dbReference type="SMART" id="SM00086">
    <property type="entry name" value="PAC"/>
    <property type="match status" value="3"/>
</dbReference>
<dbReference type="Pfam" id="PF02518">
    <property type="entry name" value="HATPase_c"/>
    <property type="match status" value="1"/>
</dbReference>
<keyword evidence="15 19" id="KW-0472">Membrane</keyword>
<evidence type="ECO:0000256" key="13">
    <source>
        <dbReference type="ARBA" id="ARBA00023008"/>
    </source>
</evidence>
<dbReference type="InterPro" id="IPR005467">
    <property type="entry name" value="His_kinase_dom"/>
</dbReference>
<dbReference type="SMART" id="SM00065">
    <property type="entry name" value="GAF"/>
    <property type="match status" value="1"/>
</dbReference>
<evidence type="ECO:0000256" key="8">
    <source>
        <dbReference type="ARBA" id="ARBA00022692"/>
    </source>
</evidence>
<sequence length="1140" mass="126507">MLALSNLPVFGFFLSHGQNSLWKPGLVWLHSLSDLAIAIAYYSISLVVIYALQKRRDWPFRWLFFLFVAVFLGSGTTHLMAAWTWWHPEGWLSGWVKAFTASIALGTAIVALPCLPKTLKLPDRETLDRALAREIAERERAEAHYQIMADAMPFGVWMCDREGKVTYVSASFLHLLDMTLEECRASGWIGRLTPPDVAPTLAAWRHCLATGQVWDCEYKIIGKNGREHTIWTRGRPLRDENGAIASWVGINLDISDRKQMERERNQLLDRLATKQRLLEAVLQQMPAGVVVAEAPSGRILLTNDRVREWFDTEQTPVTPVAADLKVHPVEPGDRDPDAVEPIALARTISTGEIVVEEPVEIRRRDGICRTLLTHSTPVRNCDGEIVAGVCTLHDVTERQRIQAERATLLLKEQQLRQLAEQTNERLAGLHYVTAGLSEALTASDVADAIVNTALATLGATMGIVSILDEDAEEFHNIRMVGYPPQVVEQWQRFSATAAVPIADATRTKTTIVLENAAQRDERYPNLAAVQALVNHRSLIVSPMILNDRAIGALAFGFAEERSLSRDDLSFVMALSQQCALALERSRLFEAQRRARREVEQTLEALRDSEARFRGAIESNAIGIAIAKFDGELTYANDAFLEIVGAKRNDLDAGGLHWSPIVAPDLRELDADSRARRLRRGTPTFEQEYVRPDGDRRQILVSSTLLAGYEETVLSFVLDQTERKRVEAQRDRLLKLERAARSEAEALNRVKDEFLAILSHELRTPLNPILGWVKLLRNRKFEGATMDKALETIERNAQLQSRLIEDLLDISSILQGKLNLKVKSVPLDRLLGAAIESVRVAAQAKAIAIDADLDGDIPPVMGDANRLQQIFWNLLSNAVKFTPSGGRITIRLETTKDPTRDGEGAAKPSEIPLPEPEYAQIEIADTGEGIDPEFLPFIFDRFRQADSSTTRKFGGLGLGLAIVRYLVEMHGGTVKAYSEGVGRGTCFTVRLPLGGSFEGSPSDRERSPSSVPDPLDGVRVVWLDRFADCFDGICTILERYGMRVDRVASVSEAIEIRNDDRPDVFVGDLAGLDPTECELLHEARHRQGGSGSPIRAIALTDGISATERLLAEGFDGQLLKPVEPETLIRAIADLLSAPGDR</sequence>
<keyword evidence="6 17" id="KW-0597">Phosphoprotein</keyword>
<dbReference type="Gene3D" id="3.40.50.2300">
    <property type="match status" value="1"/>
</dbReference>
<keyword evidence="7" id="KW-0808">Transferase</keyword>
<dbReference type="PROSITE" id="PS50110">
    <property type="entry name" value="RESPONSE_REGULATORY"/>
    <property type="match status" value="1"/>
</dbReference>
<dbReference type="SUPFAM" id="SSF47384">
    <property type="entry name" value="Homodimeric domain of signal transducing histidine kinase"/>
    <property type="match status" value="1"/>
</dbReference>
<feature type="domain" description="PAS" evidence="22">
    <location>
        <begin position="608"/>
        <end position="650"/>
    </location>
</feature>
<accession>A0A6H1TWN6</accession>
<evidence type="ECO:0000256" key="1">
    <source>
        <dbReference type="ARBA" id="ARBA00000085"/>
    </source>
</evidence>
<comment type="catalytic activity">
    <reaction evidence="1">
        <text>ATP + protein L-histidine = ADP + protein N-phospho-L-histidine.</text>
        <dbReference type="EC" id="2.7.13.3"/>
    </reaction>
</comment>
<dbReference type="InterPro" id="IPR013656">
    <property type="entry name" value="PAS_4"/>
</dbReference>
<evidence type="ECO:0000256" key="15">
    <source>
        <dbReference type="ARBA" id="ARBA00023136"/>
    </source>
</evidence>
<dbReference type="InterPro" id="IPR029016">
    <property type="entry name" value="GAF-like_dom_sf"/>
</dbReference>
<dbReference type="Gene3D" id="3.30.450.40">
    <property type="match status" value="1"/>
</dbReference>
<dbReference type="CDD" id="cd00082">
    <property type="entry name" value="HisKA"/>
    <property type="match status" value="1"/>
</dbReference>
<evidence type="ECO:0000256" key="16">
    <source>
        <dbReference type="ARBA" id="ARBA00023157"/>
    </source>
</evidence>
<feature type="domain" description="Histidine kinase" evidence="20">
    <location>
        <begin position="756"/>
        <end position="994"/>
    </location>
</feature>
<dbReference type="SMART" id="SM00091">
    <property type="entry name" value="PAS"/>
    <property type="match status" value="3"/>
</dbReference>
<dbReference type="SUPFAM" id="SSF52172">
    <property type="entry name" value="CheY-like"/>
    <property type="match status" value="1"/>
</dbReference>
<dbReference type="InterPro" id="IPR003018">
    <property type="entry name" value="GAF"/>
</dbReference>
<evidence type="ECO:0000256" key="3">
    <source>
        <dbReference type="ARBA" id="ARBA00004477"/>
    </source>
</evidence>
<keyword evidence="16" id="KW-1015">Disulfide bond</keyword>
<evidence type="ECO:0000256" key="19">
    <source>
        <dbReference type="SAM" id="Phobius"/>
    </source>
</evidence>
<dbReference type="Proteomes" id="UP000500857">
    <property type="component" value="Chromosome"/>
</dbReference>
<keyword evidence="18" id="KW-0175">Coiled coil</keyword>
<protein>
    <recommendedName>
        <fullName evidence="5">histidine kinase</fullName>
        <ecNumber evidence="5">2.7.13.3</ecNumber>
    </recommendedName>
</protein>
<evidence type="ECO:0000256" key="17">
    <source>
        <dbReference type="PROSITE-ProRule" id="PRU00169"/>
    </source>
</evidence>
<dbReference type="InterPro" id="IPR011006">
    <property type="entry name" value="CheY-like_superfamily"/>
</dbReference>
<evidence type="ECO:0000259" key="23">
    <source>
        <dbReference type="PROSITE" id="PS50113"/>
    </source>
</evidence>
<keyword evidence="8 19" id="KW-0812">Transmembrane</keyword>
<dbReference type="PROSITE" id="PS50112">
    <property type="entry name" value="PAS"/>
    <property type="match status" value="2"/>
</dbReference>
<dbReference type="InterPro" id="IPR058544">
    <property type="entry name" value="ETR1_N"/>
</dbReference>
<dbReference type="InterPro" id="IPR001789">
    <property type="entry name" value="Sig_transdc_resp-reg_receiver"/>
</dbReference>
<dbReference type="Pfam" id="PF25487">
    <property type="entry name" value="ETR1_N"/>
    <property type="match status" value="1"/>
</dbReference>
<dbReference type="InterPro" id="IPR013655">
    <property type="entry name" value="PAS_fold_3"/>
</dbReference>
<dbReference type="CDD" id="cd00130">
    <property type="entry name" value="PAS"/>
    <property type="match status" value="2"/>
</dbReference>
<dbReference type="InterPro" id="IPR001610">
    <property type="entry name" value="PAC"/>
</dbReference>
<keyword evidence="14" id="KW-0902">Two-component regulatory system</keyword>
<dbReference type="InterPro" id="IPR000014">
    <property type="entry name" value="PAS"/>
</dbReference>
<feature type="domain" description="PAC" evidence="23">
    <location>
        <begin position="355"/>
        <end position="407"/>
    </location>
</feature>
<comment type="subcellular location">
    <subcellularLocation>
        <location evidence="3">Endoplasmic reticulum membrane</location>
        <topology evidence="3">Multi-pass membrane protein</topology>
    </subcellularLocation>
</comment>
<dbReference type="FunFam" id="3.30.565.10:FF:000030">
    <property type="entry name" value="Ethylene receptor 1"/>
    <property type="match status" value="1"/>
</dbReference>
<dbReference type="SUPFAM" id="SSF55785">
    <property type="entry name" value="PYP-like sensor domain (PAS domain)"/>
    <property type="match status" value="3"/>
</dbReference>
<dbReference type="InterPro" id="IPR035965">
    <property type="entry name" value="PAS-like_dom_sf"/>
</dbReference>
<dbReference type="Pfam" id="PF08447">
    <property type="entry name" value="PAS_3"/>
    <property type="match status" value="1"/>
</dbReference>
<evidence type="ECO:0000259" key="20">
    <source>
        <dbReference type="PROSITE" id="PS50109"/>
    </source>
</evidence>
<dbReference type="PANTHER" id="PTHR43547:SF2">
    <property type="entry name" value="HYBRID SIGNAL TRANSDUCTION HISTIDINE KINASE C"/>
    <property type="match status" value="1"/>
</dbReference>
<dbReference type="AlphaFoldDB" id="A0A6H1TWN6"/>
<evidence type="ECO:0000256" key="7">
    <source>
        <dbReference type="ARBA" id="ARBA00022679"/>
    </source>
</evidence>
<dbReference type="InterPro" id="IPR000700">
    <property type="entry name" value="PAS-assoc_C"/>
</dbReference>
<dbReference type="Pfam" id="PF13188">
    <property type="entry name" value="PAS_8"/>
    <property type="match status" value="1"/>
</dbReference>
<dbReference type="InterPro" id="IPR003661">
    <property type="entry name" value="HisK_dim/P_dom"/>
</dbReference>
<evidence type="ECO:0000259" key="22">
    <source>
        <dbReference type="PROSITE" id="PS50112"/>
    </source>
</evidence>
<dbReference type="PROSITE" id="PS50113">
    <property type="entry name" value="PAC"/>
    <property type="match status" value="2"/>
</dbReference>
<feature type="modified residue" description="4-aspartylphosphate" evidence="17">
    <location>
        <position position="1067"/>
    </location>
</feature>
<dbReference type="Gene3D" id="1.10.287.130">
    <property type="match status" value="1"/>
</dbReference>
<evidence type="ECO:0000313" key="24">
    <source>
        <dbReference type="EMBL" id="QIZ71014.1"/>
    </source>
</evidence>
<dbReference type="SMART" id="SM00388">
    <property type="entry name" value="HisKA"/>
    <property type="match status" value="1"/>
</dbReference>
<dbReference type="Pfam" id="PF00512">
    <property type="entry name" value="HisKA"/>
    <property type="match status" value="1"/>
</dbReference>
<keyword evidence="25" id="KW-1185">Reference proteome</keyword>
<dbReference type="InterPro" id="IPR004358">
    <property type="entry name" value="Sig_transdc_His_kin-like_C"/>
</dbReference>
<dbReference type="NCBIfam" id="TIGR00229">
    <property type="entry name" value="sensory_box"/>
    <property type="match status" value="3"/>
</dbReference>
<feature type="domain" description="Response regulatory" evidence="21">
    <location>
        <begin position="1018"/>
        <end position="1134"/>
    </location>
</feature>
<dbReference type="SMART" id="SM00387">
    <property type="entry name" value="HATPase_c"/>
    <property type="match status" value="1"/>
</dbReference>
<evidence type="ECO:0000256" key="9">
    <source>
        <dbReference type="ARBA" id="ARBA00022745"/>
    </source>
</evidence>
<dbReference type="Gene3D" id="3.30.450.20">
    <property type="entry name" value="PAS domain"/>
    <property type="match status" value="3"/>
</dbReference>
<evidence type="ECO:0000256" key="10">
    <source>
        <dbReference type="ARBA" id="ARBA00022777"/>
    </source>
</evidence>
<feature type="domain" description="PAC" evidence="23">
    <location>
        <begin position="214"/>
        <end position="266"/>
    </location>
</feature>
<comment type="similarity">
    <text evidence="4">Belongs to the ethylene receptor family.</text>
</comment>
<feature type="transmembrane region" description="Helical" evidence="19">
    <location>
        <begin position="64"/>
        <end position="86"/>
    </location>
</feature>
<keyword evidence="11" id="KW-0256">Endoplasmic reticulum</keyword>
<evidence type="ECO:0000256" key="12">
    <source>
        <dbReference type="ARBA" id="ARBA00022989"/>
    </source>
</evidence>
<dbReference type="Pfam" id="PF13185">
    <property type="entry name" value="GAF_2"/>
    <property type="match status" value="1"/>
</dbReference>
<evidence type="ECO:0000256" key="2">
    <source>
        <dbReference type="ARBA" id="ARBA00001935"/>
    </source>
</evidence>
<dbReference type="KEGG" id="oxy:HCG48_10785"/>
<dbReference type="EMBL" id="CP051167">
    <property type="protein sequence ID" value="QIZ71014.1"/>
    <property type="molecule type" value="Genomic_DNA"/>
</dbReference>
<evidence type="ECO:0000259" key="21">
    <source>
        <dbReference type="PROSITE" id="PS50110"/>
    </source>
</evidence>
<dbReference type="InterPro" id="IPR036097">
    <property type="entry name" value="HisK_dim/P_sf"/>
</dbReference>
<evidence type="ECO:0000256" key="4">
    <source>
        <dbReference type="ARBA" id="ARBA00009842"/>
    </source>
</evidence>
<dbReference type="Gene3D" id="3.30.565.10">
    <property type="entry name" value="Histidine kinase-like ATPase, C-terminal domain"/>
    <property type="match status" value="1"/>
</dbReference>
<feature type="transmembrane region" description="Helical" evidence="19">
    <location>
        <begin position="27"/>
        <end position="52"/>
    </location>
</feature>
<dbReference type="EC" id="2.7.13.3" evidence="5"/>
<evidence type="ECO:0000313" key="25">
    <source>
        <dbReference type="Proteomes" id="UP000500857"/>
    </source>
</evidence>
<dbReference type="RefSeq" id="WP_168569169.1">
    <property type="nucleotide sequence ID" value="NZ_CP051167.1"/>
</dbReference>
<dbReference type="InterPro" id="IPR003594">
    <property type="entry name" value="HATPase_dom"/>
</dbReference>
<reference evidence="24 25" key="1">
    <citation type="submission" date="2020-04" db="EMBL/GenBank/DDBJ databases">
        <authorList>
            <person name="Basu S."/>
            <person name="Maruthanayagam V."/>
            <person name="Chakraborty S."/>
            <person name="Pramanik A."/>
            <person name="Mukherjee J."/>
            <person name="Brink B."/>
        </authorList>
    </citation>
    <scope>NUCLEOTIDE SEQUENCE [LARGE SCALE GENOMIC DNA]</scope>
    <source>
        <strain evidence="24 25">AP17</strain>
    </source>
</reference>
<dbReference type="CDD" id="cd16922">
    <property type="entry name" value="HATPase_EvgS-ArcB-TorS-like"/>
    <property type="match status" value="1"/>
</dbReference>
<evidence type="ECO:0000256" key="11">
    <source>
        <dbReference type="ARBA" id="ARBA00022824"/>
    </source>
</evidence>
<evidence type="ECO:0000256" key="6">
    <source>
        <dbReference type="ARBA" id="ARBA00022553"/>
    </source>
</evidence>
<dbReference type="InterPro" id="IPR036890">
    <property type="entry name" value="HATPase_C_sf"/>
</dbReference>
<keyword evidence="13" id="KW-0186">Copper</keyword>
<dbReference type="Pfam" id="PF08448">
    <property type="entry name" value="PAS_4"/>
    <property type="match status" value="1"/>
</dbReference>